<sequence>MSFVCIICSEDYTANGTEHALYTIMCGHVVGKSCLIRGARENDYEGRFNCPVCRNLVHDGGYHQIYDLSKELLKFKFDYAENECKSEDDIMKRCLLGTSEKESFFFIETGTRELNSRCI</sequence>
<evidence type="ECO:0000256" key="2">
    <source>
        <dbReference type="ARBA" id="ARBA00022771"/>
    </source>
</evidence>
<dbReference type="GO" id="GO:0008270">
    <property type="term" value="F:zinc ion binding"/>
    <property type="evidence" value="ECO:0007669"/>
    <property type="project" value="UniProtKB-KW"/>
</dbReference>
<dbReference type="AlphaFoldDB" id="A0A0K0FUN9"/>
<organism evidence="6 7">
    <name type="scientific">Strongyloides venezuelensis</name>
    <name type="common">Threadworm</name>
    <dbReference type="NCBI Taxonomy" id="75913"/>
    <lineage>
        <taxon>Eukaryota</taxon>
        <taxon>Metazoa</taxon>
        <taxon>Ecdysozoa</taxon>
        <taxon>Nematoda</taxon>
        <taxon>Chromadorea</taxon>
        <taxon>Rhabditida</taxon>
        <taxon>Tylenchina</taxon>
        <taxon>Panagrolaimomorpha</taxon>
        <taxon>Strongyloidoidea</taxon>
        <taxon>Strongyloididae</taxon>
        <taxon>Strongyloides</taxon>
    </lineage>
</organism>
<feature type="domain" description="RING-type" evidence="5">
    <location>
        <begin position="5"/>
        <end position="54"/>
    </location>
</feature>
<name>A0A0K0FUN9_STRVS</name>
<proteinExistence type="predicted"/>
<dbReference type="InterPro" id="IPR001841">
    <property type="entry name" value="Znf_RING"/>
</dbReference>
<dbReference type="PROSITE" id="PS50089">
    <property type="entry name" value="ZF_RING_2"/>
    <property type="match status" value="1"/>
</dbReference>
<keyword evidence="3" id="KW-0862">Zinc</keyword>
<dbReference type="SUPFAM" id="SSF57850">
    <property type="entry name" value="RING/U-box"/>
    <property type="match status" value="1"/>
</dbReference>
<evidence type="ECO:0000313" key="7">
    <source>
        <dbReference type="WBParaSite" id="SVE_1605200.1"/>
    </source>
</evidence>
<dbReference type="InterPro" id="IPR027370">
    <property type="entry name" value="Znf-RING_euk"/>
</dbReference>
<accession>A0A0K0FUN9</accession>
<dbReference type="Gene3D" id="3.30.40.10">
    <property type="entry name" value="Zinc/RING finger domain, C3HC4 (zinc finger)"/>
    <property type="match status" value="1"/>
</dbReference>
<reference evidence="6" key="1">
    <citation type="submission" date="2014-07" db="EMBL/GenBank/DDBJ databases">
        <authorList>
            <person name="Martin A.A"/>
            <person name="De Silva N."/>
        </authorList>
    </citation>
    <scope>NUCLEOTIDE SEQUENCE</scope>
</reference>
<dbReference type="WBParaSite" id="SVE_1605200.1">
    <property type="protein sequence ID" value="SVE_1605200.1"/>
    <property type="gene ID" value="SVE_1605200"/>
</dbReference>
<dbReference type="Proteomes" id="UP000035680">
    <property type="component" value="Unassembled WGS sequence"/>
</dbReference>
<evidence type="ECO:0000256" key="1">
    <source>
        <dbReference type="ARBA" id="ARBA00022723"/>
    </source>
</evidence>
<keyword evidence="1" id="KW-0479">Metal-binding</keyword>
<evidence type="ECO:0000259" key="5">
    <source>
        <dbReference type="PROSITE" id="PS50089"/>
    </source>
</evidence>
<keyword evidence="6" id="KW-1185">Reference proteome</keyword>
<dbReference type="Pfam" id="PF13445">
    <property type="entry name" value="zf-RING_UBOX"/>
    <property type="match status" value="1"/>
</dbReference>
<protein>
    <submittedName>
        <fullName evidence="7">RING-type domain-containing protein</fullName>
    </submittedName>
</protein>
<dbReference type="InterPro" id="IPR013083">
    <property type="entry name" value="Znf_RING/FYVE/PHD"/>
</dbReference>
<keyword evidence="2 4" id="KW-0863">Zinc-finger</keyword>
<evidence type="ECO:0000313" key="6">
    <source>
        <dbReference type="Proteomes" id="UP000035680"/>
    </source>
</evidence>
<evidence type="ECO:0000256" key="3">
    <source>
        <dbReference type="ARBA" id="ARBA00022833"/>
    </source>
</evidence>
<reference evidence="7" key="2">
    <citation type="submission" date="2015-08" db="UniProtKB">
        <authorList>
            <consortium name="WormBaseParasite"/>
        </authorList>
    </citation>
    <scope>IDENTIFICATION</scope>
</reference>
<evidence type="ECO:0000256" key="4">
    <source>
        <dbReference type="PROSITE-ProRule" id="PRU00175"/>
    </source>
</evidence>